<dbReference type="Gene3D" id="3.40.50.1000">
    <property type="entry name" value="HAD superfamily/HAD-like"/>
    <property type="match status" value="1"/>
</dbReference>
<dbReference type="InterPro" id="IPR036412">
    <property type="entry name" value="HAD-like_sf"/>
</dbReference>
<dbReference type="InterPro" id="IPR056782">
    <property type="entry name" value="HAD_PNKP"/>
</dbReference>
<dbReference type="SUPFAM" id="SSF56784">
    <property type="entry name" value="HAD-like"/>
    <property type="match status" value="1"/>
</dbReference>
<dbReference type="Pfam" id="PF25109">
    <property type="entry name" value="HAD_PNKP"/>
    <property type="match status" value="1"/>
</dbReference>
<dbReference type="EMBL" id="LAZR01000113">
    <property type="protein sequence ID" value="KKN90148.1"/>
    <property type="molecule type" value="Genomic_DNA"/>
</dbReference>
<dbReference type="InterPro" id="IPR023214">
    <property type="entry name" value="HAD_sf"/>
</dbReference>
<organism evidence="2">
    <name type="scientific">marine sediment metagenome</name>
    <dbReference type="NCBI Taxonomy" id="412755"/>
    <lineage>
        <taxon>unclassified sequences</taxon>
        <taxon>metagenomes</taxon>
        <taxon>ecological metagenomes</taxon>
    </lineage>
</organism>
<sequence length="188" mass="21863">MSETKGVTIHPPGTKFAVLCDIDGTLANIDHRRHFIDRYCPNCPRERRTVWVLDEVRGRICTTCESKLTKADWKSFFAGMKDDVVCYPVANILHACKALGFKIVLVTARYEEHKAVTEDWLKRNYVEYDDLYMRCDGDSRKDVLVKKDMLALIRAAYLIHFVIDDRQQMVDMWREEGLTCFQVADGNY</sequence>
<evidence type="ECO:0000259" key="1">
    <source>
        <dbReference type="Pfam" id="PF25109"/>
    </source>
</evidence>
<accession>A0A0F9XEE5</accession>
<reference evidence="2" key="1">
    <citation type="journal article" date="2015" name="Nature">
        <title>Complex archaea that bridge the gap between prokaryotes and eukaryotes.</title>
        <authorList>
            <person name="Spang A."/>
            <person name="Saw J.H."/>
            <person name="Jorgensen S.L."/>
            <person name="Zaremba-Niedzwiedzka K."/>
            <person name="Martijn J."/>
            <person name="Lind A.E."/>
            <person name="van Eijk R."/>
            <person name="Schleper C."/>
            <person name="Guy L."/>
            <person name="Ettema T.J."/>
        </authorList>
    </citation>
    <scope>NUCLEOTIDE SEQUENCE</scope>
</reference>
<feature type="domain" description="Polynucleotide kinase PNKP phosphatase" evidence="1">
    <location>
        <begin position="80"/>
        <end position="188"/>
    </location>
</feature>
<evidence type="ECO:0000313" key="2">
    <source>
        <dbReference type="EMBL" id="KKN90148.1"/>
    </source>
</evidence>
<gene>
    <name evidence="2" type="ORF">LCGC14_0232640</name>
</gene>
<dbReference type="AlphaFoldDB" id="A0A0F9XEE5"/>
<comment type="caution">
    <text evidence="2">The sequence shown here is derived from an EMBL/GenBank/DDBJ whole genome shotgun (WGS) entry which is preliminary data.</text>
</comment>
<proteinExistence type="predicted"/>
<protein>
    <recommendedName>
        <fullName evidence="1">Polynucleotide kinase PNKP phosphatase domain-containing protein</fullName>
    </recommendedName>
</protein>
<name>A0A0F9XEE5_9ZZZZ</name>